<feature type="domain" description="Acyl-CoA thioesterase-like N-terminal HotDog" evidence="2">
    <location>
        <begin position="26"/>
        <end position="101"/>
    </location>
</feature>
<proteinExistence type="predicted"/>
<gene>
    <name evidence="4" type="ORF">GCM10012289_74620</name>
</gene>
<reference evidence="4" key="1">
    <citation type="journal article" date="2014" name="Int. J. Syst. Evol. Microbiol.">
        <title>Complete genome sequence of Corynebacterium casei LMG S-19264T (=DSM 44701T), isolated from a smear-ripened cheese.</title>
        <authorList>
            <consortium name="US DOE Joint Genome Institute (JGI-PGF)"/>
            <person name="Walter F."/>
            <person name="Albersmeier A."/>
            <person name="Kalinowski J."/>
            <person name="Ruckert C."/>
        </authorList>
    </citation>
    <scope>NUCLEOTIDE SEQUENCE</scope>
    <source>
        <strain evidence="4">CGMCC 4.7368</strain>
    </source>
</reference>
<evidence type="ECO:0008006" key="6">
    <source>
        <dbReference type="Google" id="ProtNLM"/>
    </source>
</evidence>
<protein>
    <recommendedName>
        <fullName evidence="6">Thioesterase domain-containing protein</fullName>
    </recommendedName>
</protein>
<feature type="domain" description="Acyl-CoA thioesterase-like C-terminal" evidence="3">
    <location>
        <begin position="120"/>
        <end position="247"/>
    </location>
</feature>
<name>A0A917ZIM8_9ACTN</name>
<feature type="compositionally biased region" description="Low complexity" evidence="1">
    <location>
        <begin position="104"/>
        <end position="114"/>
    </location>
</feature>
<dbReference type="EMBL" id="BMNH01000045">
    <property type="protein sequence ID" value="GGO82719.1"/>
    <property type="molecule type" value="Genomic_DNA"/>
</dbReference>
<dbReference type="Proteomes" id="UP000646523">
    <property type="component" value="Unassembled WGS sequence"/>
</dbReference>
<organism evidence="4 5">
    <name type="scientific">Nonomuraea cavernae</name>
    <dbReference type="NCBI Taxonomy" id="2045107"/>
    <lineage>
        <taxon>Bacteria</taxon>
        <taxon>Bacillati</taxon>
        <taxon>Actinomycetota</taxon>
        <taxon>Actinomycetes</taxon>
        <taxon>Streptosporangiales</taxon>
        <taxon>Streptosporangiaceae</taxon>
        <taxon>Nonomuraea</taxon>
    </lineage>
</organism>
<evidence type="ECO:0000256" key="1">
    <source>
        <dbReference type="SAM" id="MobiDB-lite"/>
    </source>
</evidence>
<dbReference type="InterPro" id="IPR042171">
    <property type="entry name" value="Acyl-CoA_hotdog"/>
</dbReference>
<dbReference type="AlphaFoldDB" id="A0A917ZIM8"/>
<reference evidence="4" key="2">
    <citation type="submission" date="2020-09" db="EMBL/GenBank/DDBJ databases">
        <authorList>
            <person name="Sun Q."/>
            <person name="Zhou Y."/>
        </authorList>
    </citation>
    <scope>NUCLEOTIDE SEQUENCE</scope>
    <source>
        <strain evidence="4">CGMCC 4.7368</strain>
    </source>
</reference>
<evidence type="ECO:0000313" key="4">
    <source>
        <dbReference type="EMBL" id="GGO82719.1"/>
    </source>
</evidence>
<dbReference type="InterPro" id="IPR049449">
    <property type="entry name" value="TesB_ACOT8-like_N"/>
</dbReference>
<dbReference type="InterPro" id="IPR049450">
    <property type="entry name" value="ACOT8-like_C"/>
</dbReference>
<dbReference type="RefSeq" id="WP_189128962.1">
    <property type="nucleotide sequence ID" value="NZ_BMNH01000045.1"/>
</dbReference>
<sequence length="252" mass="25659">MSSPGWPLGGLDPGAAVMVGAEICAHGVLFGGWGLGLLTDVAQRSAGGRLSDLSVSFLRPVAEGSRLEVSCELLAAGRSLGHHRLDAVEGGRTVLTGTAVAGPAAGPVAHAGGPPRVPPPEDCPERSYLSGPGTSTAGLLDVRLAREEAGTGVAGTALLWARVRCDLAGEVRLAVVSDHVPYLLRRAFPALTRVATVSASLRVLGGPVAEWILLEVSLVACAGRTAVGRVVMWSEGTSLVAVAEQTTRLTPG</sequence>
<dbReference type="InterPro" id="IPR029069">
    <property type="entry name" value="HotDog_dom_sf"/>
</dbReference>
<evidence type="ECO:0000259" key="3">
    <source>
        <dbReference type="Pfam" id="PF20789"/>
    </source>
</evidence>
<dbReference type="SUPFAM" id="SSF54637">
    <property type="entry name" value="Thioesterase/thiol ester dehydrase-isomerase"/>
    <property type="match status" value="2"/>
</dbReference>
<dbReference type="Gene3D" id="2.40.160.210">
    <property type="entry name" value="Acyl-CoA thioesterase, double hotdog domain"/>
    <property type="match status" value="1"/>
</dbReference>
<feature type="region of interest" description="Disordered" evidence="1">
    <location>
        <begin position="104"/>
        <end position="125"/>
    </location>
</feature>
<evidence type="ECO:0000313" key="5">
    <source>
        <dbReference type="Proteomes" id="UP000646523"/>
    </source>
</evidence>
<dbReference type="CDD" id="cd03440">
    <property type="entry name" value="hot_dog"/>
    <property type="match status" value="1"/>
</dbReference>
<accession>A0A917ZIM8</accession>
<comment type="caution">
    <text evidence="4">The sequence shown here is derived from an EMBL/GenBank/DDBJ whole genome shotgun (WGS) entry which is preliminary data.</text>
</comment>
<evidence type="ECO:0000259" key="2">
    <source>
        <dbReference type="Pfam" id="PF13622"/>
    </source>
</evidence>
<dbReference type="Pfam" id="PF20789">
    <property type="entry name" value="4HBT_3C"/>
    <property type="match status" value="1"/>
</dbReference>
<dbReference type="Pfam" id="PF13622">
    <property type="entry name" value="4HBT_3"/>
    <property type="match status" value="1"/>
</dbReference>
<keyword evidence="5" id="KW-1185">Reference proteome</keyword>